<evidence type="ECO:0000313" key="2">
    <source>
        <dbReference type="Proteomes" id="UP001139981"/>
    </source>
</evidence>
<protein>
    <submittedName>
        <fullName evidence="1">Multicatalytic endopeptidase</fullName>
    </submittedName>
</protein>
<keyword evidence="2" id="KW-1185">Reference proteome</keyword>
<dbReference type="Proteomes" id="UP001139981">
    <property type="component" value="Unassembled WGS sequence"/>
</dbReference>
<name>A0ACC1M4B2_9FUNG</name>
<proteinExistence type="predicted"/>
<sequence>MNQAQFMGMGGSGGHGDLSDNKLADNSETIHISSLALLKMLKHGRAGVPMEVMGLMLGEFIDEYTVRVVDVFAMPQSGTGVSVEAIDEAYQAAMMEMLKQTGRAESVVGWYHSHPGFGCWLSNVDISTQQAFERLNSRAVAVVVDPIQSVRGKVVIDAFRLIDSSALVASVESRQSTSNIGQLHKPSIQALIHGLNRHYYSIAIDYRKNELEEKMLLNLHKKQWSHGMTLEDFNVHCSGNQQAVSKMLRLAESYTKSVQEEQQLTADQLKTRHVGKQDPKRHLEATVEEVMGNNIVQTLGTAVDEQAL</sequence>
<organism evidence="1 2">
    <name type="scientific">Coemansia aciculifera</name>
    <dbReference type="NCBI Taxonomy" id="417176"/>
    <lineage>
        <taxon>Eukaryota</taxon>
        <taxon>Fungi</taxon>
        <taxon>Fungi incertae sedis</taxon>
        <taxon>Zoopagomycota</taxon>
        <taxon>Kickxellomycotina</taxon>
        <taxon>Kickxellomycetes</taxon>
        <taxon>Kickxellales</taxon>
        <taxon>Kickxellaceae</taxon>
        <taxon>Coemansia</taxon>
    </lineage>
</organism>
<dbReference type="EMBL" id="JANBVB010000240">
    <property type="protein sequence ID" value="KAJ2895951.1"/>
    <property type="molecule type" value="Genomic_DNA"/>
</dbReference>
<accession>A0ACC1M4B2</accession>
<comment type="caution">
    <text evidence="1">The sequence shown here is derived from an EMBL/GenBank/DDBJ whole genome shotgun (WGS) entry which is preliminary data.</text>
</comment>
<evidence type="ECO:0000313" key="1">
    <source>
        <dbReference type="EMBL" id="KAJ2895951.1"/>
    </source>
</evidence>
<reference evidence="1" key="1">
    <citation type="submission" date="2022-07" db="EMBL/GenBank/DDBJ databases">
        <title>Phylogenomic reconstructions and comparative analyses of Kickxellomycotina fungi.</title>
        <authorList>
            <person name="Reynolds N.K."/>
            <person name="Stajich J.E."/>
            <person name="Barry K."/>
            <person name="Grigoriev I.V."/>
            <person name="Crous P."/>
            <person name="Smith M.E."/>
        </authorList>
    </citation>
    <scope>NUCLEOTIDE SEQUENCE</scope>
    <source>
        <strain evidence="1">CBS 190363</strain>
    </source>
</reference>
<gene>
    <name evidence="1" type="primary">RPN11</name>
    <name evidence="1" type="ORF">IWW38_002163</name>
</gene>